<reference evidence="1 2" key="1">
    <citation type="journal article" date="2017" name="BMC Genomics">
        <title>Comparative and functional genomics of the Lactococcus lactis taxon; insights into evolution and niche adaptation.</title>
        <authorList>
            <person name="Kelleher P."/>
            <person name="Bottacini F."/>
            <person name="Mahony J."/>
            <person name="Kilcawley K.N."/>
            <person name="van Sinderen D."/>
        </authorList>
    </citation>
    <scope>NUCLEOTIDE SEQUENCE [LARGE SCALE GENOMIC DNA]</scope>
    <source>
        <strain evidence="1 2">275</strain>
    </source>
</reference>
<dbReference type="RefSeq" id="WP_081144279.1">
    <property type="nucleotide sequence ID" value="NZ_CP015897.1"/>
</dbReference>
<gene>
    <name evidence="1" type="ORF">LL275_1093</name>
</gene>
<proteinExistence type="predicted"/>
<name>A0A1V0NFP6_LACLL</name>
<dbReference type="Proteomes" id="UP000192085">
    <property type="component" value="Chromosome"/>
</dbReference>
<evidence type="ECO:0000313" key="1">
    <source>
        <dbReference type="EMBL" id="ARD98723.1"/>
    </source>
</evidence>
<organism evidence="1 2">
    <name type="scientific">Lactococcus lactis subsp. lactis</name>
    <name type="common">Streptococcus lactis</name>
    <dbReference type="NCBI Taxonomy" id="1360"/>
    <lineage>
        <taxon>Bacteria</taxon>
        <taxon>Bacillati</taxon>
        <taxon>Bacillota</taxon>
        <taxon>Bacilli</taxon>
        <taxon>Lactobacillales</taxon>
        <taxon>Streptococcaceae</taxon>
        <taxon>Lactococcus</taxon>
    </lineage>
</organism>
<dbReference type="EMBL" id="CP015897">
    <property type="protein sequence ID" value="ARD98723.1"/>
    <property type="molecule type" value="Genomic_DNA"/>
</dbReference>
<protein>
    <submittedName>
        <fullName evidence="1">Uncharacterized protein</fullName>
    </submittedName>
</protein>
<dbReference type="AlphaFoldDB" id="A0A1V0NFP6"/>
<evidence type="ECO:0000313" key="2">
    <source>
        <dbReference type="Proteomes" id="UP000192085"/>
    </source>
</evidence>
<accession>A0A1V0NFP6</accession>
<sequence>MLNLKSKVLISSSLLQLIGIGWSTRRLFEKTPQVSSKPTINLTISNYSELNRSDNQNIQVLANVDKKQATSAFDKAAGRRDTDTQVQKSSNEKVTTVSEKNNGVVVAVETTNTNTNESNTLVNEGNKLILTKTVYNTVSKKYDTKVAEVPLGVGNSNIQIVKVTYGSWKYTNIAIGKSALAFTLDWVGPQSVVSKLATIFRVSAKVANGFIAGLALNTAGFGDRIANYLDKNHNGWIGLYQRWKKDTSFKNGLVAQNITYTEWKTE</sequence>